<name>A0AAV6M9Q3_9ROSI</name>
<dbReference type="AlphaFoldDB" id="A0AAV6M9Q3"/>
<organism evidence="3 4">
    <name type="scientific">Cucurbita argyrosperma subsp. sororia</name>
    <dbReference type="NCBI Taxonomy" id="37648"/>
    <lineage>
        <taxon>Eukaryota</taxon>
        <taxon>Viridiplantae</taxon>
        <taxon>Streptophyta</taxon>
        <taxon>Embryophyta</taxon>
        <taxon>Tracheophyta</taxon>
        <taxon>Spermatophyta</taxon>
        <taxon>Magnoliopsida</taxon>
        <taxon>eudicotyledons</taxon>
        <taxon>Gunneridae</taxon>
        <taxon>Pentapetalae</taxon>
        <taxon>rosids</taxon>
        <taxon>fabids</taxon>
        <taxon>Cucurbitales</taxon>
        <taxon>Cucurbitaceae</taxon>
        <taxon>Cucurbiteae</taxon>
        <taxon>Cucurbita</taxon>
    </lineage>
</organism>
<dbReference type="Proteomes" id="UP000685013">
    <property type="component" value="Chromosome 16"/>
</dbReference>
<protein>
    <recommendedName>
        <fullName evidence="5">Transmembrane protein</fullName>
    </recommendedName>
</protein>
<evidence type="ECO:0008006" key="5">
    <source>
        <dbReference type="Google" id="ProtNLM"/>
    </source>
</evidence>
<feature type="chain" id="PRO_5043686468" description="Transmembrane protein" evidence="2">
    <location>
        <begin position="28"/>
        <end position="69"/>
    </location>
</feature>
<accession>A0AAV6M9Q3</accession>
<keyword evidence="2" id="KW-0732">Signal</keyword>
<comment type="caution">
    <text evidence="3">The sequence shown here is derived from an EMBL/GenBank/DDBJ whole genome shotgun (WGS) entry which is preliminary data.</text>
</comment>
<evidence type="ECO:0000313" key="4">
    <source>
        <dbReference type="Proteomes" id="UP000685013"/>
    </source>
</evidence>
<proteinExistence type="predicted"/>
<feature type="signal peptide" evidence="2">
    <location>
        <begin position="1"/>
        <end position="27"/>
    </location>
</feature>
<feature type="region of interest" description="Disordered" evidence="1">
    <location>
        <begin position="46"/>
        <end position="69"/>
    </location>
</feature>
<gene>
    <name evidence="3" type="ORF">SDJN03_24696</name>
</gene>
<reference evidence="3 4" key="1">
    <citation type="journal article" date="2021" name="Hortic Res">
        <title>The domestication of Cucurbita argyrosperma as revealed by the genome of its wild relative.</title>
        <authorList>
            <person name="Barrera-Redondo J."/>
            <person name="Sanchez-de la Vega G."/>
            <person name="Aguirre-Liguori J.A."/>
            <person name="Castellanos-Morales G."/>
            <person name="Gutierrez-Guerrero Y.T."/>
            <person name="Aguirre-Dugua X."/>
            <person name="Aguirre-Planter E."/>
            <person name="Tenaillon M.I."/>
            <person name="Lira-Saade R."/>
            <person name="Eguiarte L.E."/>
        </authorList>
    </citation>
    <scope>NUCLEOTIDE SEQUENCE [LARGE SCALE GENOMIC DNA]</scope>
    <source>
        <strain evidence="3">JBR-2021</strain>
    </source>
</reference>
<evidence type="ECO:0000313" key="3">
    <source>
        <dbReference type="EMBL" id="KAG6577122.1"/>
    </source>
</evidence>
<feature type="non-terminal residue" evidence="3">
    <location>
        <position position="1"/>
    </location>
</feature>
<evidence type="ECO:0000256" key="2">
    <source>
        <dbReference type="SAM" id="SignalP"/>
    </source>
</evidence>
<sequence>MSSMPLNTFLLIFVLFFASFISGGAHGNVQVTRKLLGNEAILMDYNEPSANPRHEPRKGSPGGRASFNP</sequence>
<dbReference type="EMBL" id="JAGKQH010000016">
    <property type="protein sequence ID" value="KAG6577122.1"/>
    <property type="molecule type" value="Genomic_DNA"/>
</dbReference>
<keyword evidence="4" id="KW-1185">Reference proteome</keyword>
<evidence type="ECO:0000256" key="1">
    <source>
        <dbReference type="SAM" id="MobiDB-lite"/>
    </source>
</evidence>